<evidence type="ECO:0000313" key="2">
    <source>
        <dbReference type="EMBL" id="CAI2364381.1"/>
    </source>
</evidence>
<gene>
    <name evidence="2" type="ORF">ECRASSUSDP1_LOCUS5724</name>
</gene>
<dbReference type="AlphaFoldDB" id="A0AAD1XB20"/>
<evidence type="ECO:0000313" key="3">
    <source>
        <dbReference type="Proteomes" id="UP001295684"/>
    </source>
</evidence>
<name>A0AAD1XB20_EUPCR</name>
<reference evidence="2" key="1">
    <citation type="submission" date="2023-07" db="EMBL/GenBank/DDBJ databases">
        <authorList>
            <consortium name="AG Swart"/>
            <person name="Singh M."/>
            <person name="Singh A."/>
            <person name="Seah K."/>
            <person name="Emmerich C."/>
        </authorList>
    </citation>
    <scope>NUCLEOTIDE SEQUENCE</scope>
    <source>
        <strain evidence="2">DP1</strain>
    </source>
</reference>
<dbReference type="EMBL" id="CAMPGE010005530">
    <property type="protein sequence ID" value="CAI2364381.1"/>
    <property type="molecule type" value="Genomic_DNA"/>
</dbReference>
<feature type="compositionally biased region" description="Basic residues" evidence="1">
    <location>
        <begin position="348"/>
        <end position="358"/>
    </location>
</feature>
<feature type="region of interest" description="Disordered" evidence="1">
    <location>
        <begin position="315"/>
        <end position="358"/>
    </location>
</feature>
<comment type="caution">
    <text evidence="2">The sequence shown here is derived from an EMBL/GenBank/DDBJ whole genome shotgun (WGS) entry which is preliminary data.</text>
</comment>
<feature type="compositionally biased region" description="Low complexity" evidence="1">
    <location>
        <begin position="479"/>
        <end position="489"/>
    </location>
</feature>
<feature type="region of interest" description="Disordered" evidence="1">
    <location>
        <begin position="467"/>
        <end position="489"/>
    </location>
</feature>
<organism evidence="2 3">
    <name type="scientific">Euplotes crassus</name>
    <dbReference type="NCBI Taxonomy" id="5936"/>
    <lineage>
        <taxon>Eukaryota</taxon>
        <taxon>Sar</taxon>
        <taxon>Alveolata</taxon>
        <taxon>Ciliophora</taxon>
        <taxon>Intramacronucleata</taxon>
        <taxon>Spirotrichea</taxon>
        <taxon>Hypotrichia</taxon>
        <taxon>Euplotida</taxon>
        <taxon>Euplotidae</taxon>
        <taxon>Moneuplotes</taxon>
    </lineage>
</organism>
<feature type="compositionally biased region" description="Polar residues" evidence="1">
    <location>
        <begin position="315"/>
        <end position="331"/>
    </location>
</feature>
<evidence type="ECO:0000256" key="1">
    <source>
        <dbReference type="SAM" id="MobiDB-lite"/>
    </source>
</evidence>
<dbReference type="Proteomes" id="UP001295684">
    <property type="component" value="Unassembled WGS sequence"/>
</dbReference>
<sequence length="510" mass="58162">MDHDEDARLLSEQLMGVDSFEDQSLGAKRSSLLSSSKPHRIIDYAEGVQKSFGELNPEESESILESESDDVIDHENYKGIYYEDNTEKYECPITGAHFEYKDMCERLNKIKLEGRRSEERESLSGSFDFDNFVLGNLNEQSRNKNEIKHYQTENKENCTSNIIKVGDLKQSCYKNSYLEQKKDLSELRKSLKTKQRRACRNNTEGVDLKCFPTVEDSFKSKSRQMKEKKPLKILFKSNPKFPQNPKKLSKVAAKPQTFLKSSHCIKKLEKFKRSKSRTKDGRSVVDIQLKQNPDTKRNFKVKSKSKKRNNMITSSMGRNTVNSIGKYSNLKSGKKMPVNIRQEERSTKRGKNSSRKRSKIAINLKKAKPKNGIYCRNSIALHNPRAFCKLNMSSVERSTGVSKNSGLKLKTKGNSRNNKVSVDGASSMSFCNNFNPNIQIVIPSTKHIKNISRVNAHTMNGKKQGMVIGRDMSRKKGSSRNSYSASSKYSCDGLQRQSTFTNVPYNCSKF</sequence>
<feature type="region of interest" description="Disordered" evidence="1">
    <location>
        <begin position="399"/>
        <end position="420"/>
    </location>
</feature>
<accession>A0AAD1XB20</accession>
<proteinExistence type="predicted"/>
<keyword evidence="3" id="KW-1185">Reference proteome</keyword>
<protein>
    <submittedName>
        <fullName evidence="2">Uncharacterized protein</fullName>
    </submittedName>
</protein>